<dbReference type="PhylomeDB" id="Q55AH9"/>
<evidence type="ECO:0000313" key="1">
    <source>
        <dbReference type="EMBL" id="EAL71515.1"/>
    </source>
</evidence>
<proteinExistence type="predicted"/>
<accession>Q55AH9</accession>
<protein>
    <submittedName>
        <fullName evidence="1">Uncharacterized protein</fullName>
    </submittedName>
</protein>
<reference evidence="1 2" key="1">
    <citation type="journal article" date="2005" name="Nature">
        <title>The genome of the social amoeba Dictyostelium discoideum.</title>
        <authorList>
            <consortium name="The Dictyostelium discoideum Sequencing Consortium"/>
            <person name="Eichinger L."/>
            <person name="Pachebat J.A."/>
            <person name="Glockner G."/>
            <person name="Rajandream M.A."/>
            <person name="Sucgang R."/>
            <person name="Berriman M."/>
            <person name="Song J."/>
            <person name="Olsen R."/>
            <person name="Szafranski K."/>
            <person name="Xu Q."/>
            <person name="Tunggal B."/>
            <person name="Kummerfeld S."/>
            <person name="Madera M."/>
            <person name="Konfortov B.A."/>
            <person name="Rivero F."/>
            <person name="Bankier A.T."/>
            <person name="Lehmann R."/>
            <person name="Hamlin N."/>
            <person name="Davies R."/>
            <person name="Gaudet P."/>
            <person name="Fey P."/>
            <person name="Pilcher K."/>
            <person name="Chen G."/>
            <person name="Saunders D."/>
            <person name="Sodergren E."/>
            <person name="Davis P."/>
            <person name="Kerhornou A."/>
            <person name="Nie X."/>
            <person name="Hall N."/>
            <person name="Anjard C."/>
            <person name="Hemphill L."/>
            <person name="Bason N."/>
            <person name="Farbrother P."/>
            <person name="Desany B."/>
            <person name="Just E."/>
            <person name="Morio T."/>
            <person name="Rost R."/>
            <person name="Churcher C."/>
            <person name="Cooper J."/>
            <person name="Haydock S."/>
            <person name="van Driessche N."/>
            <person name="Cronin A."/>
            <person name="Goodhead I."/>
            <person name="Muzny D."/>
            <person name="Mourier T."/>
            <person name="Pain A."/>
            <person name="Lu M."/>
            <person name="Harper D."/>
            <person name="Lindsay R."/>
            <person name="Hauser H."/>
            <person name="James K."/>
            <person name="Quiles M."/>
            <person name="Madan Babu M."/>
            <person name="Saito T."/>
            <person name="Buchrieser C."/>
            <person name="Wardroper A."/>
            <person name="Felder M."/>
            <person name="Thangavelu M."/>
            <person name="Johnson D."/>
            <person name="Knights A."/>
            <person name="Loulseged H."/>
            <person name="Mungall K."/>
            <person name="Oliver K."/>
            <person name="Price C."/>
            <person name="Quail M.A."/>
            <person name="Urushihara H."/>
            <person name="Hernandez J."/>
            <person name="Rabbinowitsch E."/>
            <person name="Steffen D."/>
            <person name="Sanders M."/>
            <person name="Ma J."/>
            <person name="Kohara Y."/>
            <person name="Sharp S."/>
            <person name="Simmonds M."/>
            <person name="Spiegler S."/>
            <person name="Tivey A."/>
            <person name="Sugano S."/>
            <person name="White B."/>
            <person name="Walker D."/>
            <person name="Woodward J."/>
            <person name="Winckler T."/>
            <person name="Tanaka Y."/>
            <person name="Shaulsky G."/>
            <person name="Schleicher M."/>
            <person name="Weinstock G."/>
            <person name="Rosenthal A."/>
            <person name="Cox E.C."/>
            <person name="Chisholm R.L."/>
            <person name="Gibbs R."/>
            <person name="Loomis W.F."/>
            <person name="Platzer M."/>
            <person name="Kay R.R."/>
            <person name="Williams J."/>
            <person name="Dear P.H."/>
            <person name="Noegel A.A."/>
            <person name="Barrell B."/>
            <person name="Kuspa A."/>
        </authorList>
    </citation>
    <scope>NUCLEOTIDE SEQUENCE [LARGE SCALE GENOMIC DNA]</scope>
    <source>
        <strain evidence="1 2">AX4</strain>
    </source>
</reference>
<dbReference type="dictyBase" id="DDB_G0271872"/>
<name>Q55AH9_DICDI</name>
<gene>
    <name evidence="1" type="ORF">DDB_G0271872</name>
</gene>
<dbReference type="HOGENOM" id="CLU_1790508_0_0_1"/>
<dbReference type="KEGG" id="ddi:DDB_G0271872"/>
<dbReference type="PaxDb" id="44689-DDB0203760"/>
<dbReference type="AlphaFoldDB" id="Q55AH9"/>
<sequence>MKNKISYKKENKELKMEKKLPMVIRKIAPKYPEKPIEDFLKQNVFYLNHYYENCGGLKNYKKIIFTEELLSLKQTDAAKVLNITTKSLLKLLKHAINEKGLSKYYYNNNKRKIIWPRRTVTSPLMVYVYTNKGISVECVFKNEQN</sequence>
<keyword evidence="2" id="KW-1185">Reference proteome</keyword>
<comment type="caution">
    <text evidence="1">The sequence shown here is derived from an EMBL/GenBank/DDBJ whole genome shotgun (WGS) entry which is preliminary data.</text>
</comment>
<organism evidence="1 2">
    <name type="scientific">Dictyostelium discoideum</name>
    <name type="common">Social amoeba</name>
    <dbReference type="NCBI Taxonomy" id="44689"/>
    <lineage>
        <taxon>Eukaryota</taxon>
        <taxon>Amoebozoa</taxon>
        <taxon>Evosea</taxon>
        <taxon>Eumycetozoa</taxon>
        <taxon>Dictyostelia</taxon>
        <taxon>Dictyosteliales</taxon>
        <taxon>Dictyosteliaceae</taxon>
        <taxon>Dictyostelium</taxon>
    </lineage>
</organism>
<dbReference type="GeneID" id="8618170"/>
<evidence type="ECO:0000313" key="2">
    <source>
        <dbReference type="Proteomes" id="UP000002195"/>
    </source>
</evidence>
<dbReference type="Proteomes" id="UP000002195">
    <property type="component" value="Unassembled WGS sequence"/>
</dbReference>
<dbReference type="InParanoid" id="Q55AH9"/>
<dbReference type="RefSeq" id="XP_645430.1">
    <property type="nucleotide sequence ID" value="XM_640338.1"/>
</dbReference>
<dbReference type="EMBL" id="AAFI02000007">
    <property type="protein sequence ID" value="EAL71515.1"/>
    <property type="molecule type" value="Genomic_DNA"/>
</dbReference>
<dbReference type="VEuPathDB" id="AmoebaDB:DDB_G0271872"/>